<dbReference type="EMBL" id="MU152125">
    <property type="protein sequence ID" value="KAF9440986.1"/>
    <property type="molecule type" value="Genomic_DNA"/>
</dbReference>
<evidence type="ECO:0000313" key="2">
    <source>
        <dbReference type="Proteomes" id="UP000807342"/>
    </source>
</evidence>
<dbReference type="OrthoDB" id="2449121at2759"/>
<protein>
    <submittedName>
        <fullName evidence="1">Uncharacterized protein</fullName>
    </submittedName>
</protein>
<evidence type="ECO:0000313" key="1">
    <source>
        <dbReference type="EMBL" id="KAF9440986.1"/>
    </source>
</evidence>
<organism evidence="1 2">
    <name type="scientific">Macrolepiota fuliginosa MF-IS2</name>
    <dbReference type="NCBI Taxonomy" id="1400762"/>
    <lineage>
        <taxon>Eukaryota</taxon>
        <taxon>Fungi</taxon>
        <taxon>Dikarya</taxon>
        <taxon>Basidiomycota</taxon>
        <taxon>Agaricomycotina</taxon>
        <taxon>Agaricomycetes</taxon>
        <taxon>Agaricomycetidae</taxon>
        <taxon>Agaricales</taxon>
        <taxon>Agaricineae</taxon>
        <taxon>Agaricaceae</taxon>
        <taxon>Macrolepiota</taxon>
    </lineage>
</organism>
<comment type="caution">
    <text evidence="1">The sequence shown here is derived from an EMBL/GenBank/DDBJ whole genome shotgun (WGS) entry which is preliminary data.</text>
</comment>
<accession>A0A9P5X148</accession>
<gene>
    <name evidence="1" type="ORF">P691DRAFT_815587</name>
</gene>
<dbReference type="AlphaFoldDB" id="A0A9P5X148"/>
<proteinExistence type="predicted"/>
<keyword evidence="2" id="KW-1185">Reference proteome</keyword>
<dbReference type="Proteomes" id="UP000807342">
    <property type="component" value="Unassembled WGS sequence"/>
</dbReference>
<sequence>MPPIDVICHFINWSWTFMSAYHVGLTGKAAACAVCKQKGHCSVSQSPMMHLDTIVS</sequence>
<name>A0A9P5X148_9AGAR</name>
<reference evidence="1" key="1">
    <citation type="submission" date="2020-11" db="EMBL/GenBank/DDBJ databases">
        <authorList>
            <consortium name="DOE Joint Genome Institute"/>
            <person name="Ahrendt S."/>
            <person name="Riley R."/>
            <person name="Andreopoulos W."/>
            <person name="Labutti K."/>
            <person name="Pangilinan J."/>
            <person name="Ruiz-Duenas F.J."/>
            <person name="Barrasa J.M."/>
            <person name="Sanchez-Garcia M."/>
            <person name="Camarero S."/>
            <person name="Miyauchi S."/>
            <person name="Serrano A."/>
            <person name="Linde D."/>
            <person name="Babiker R."/>
            <person name="Drula E."/>
            <person name="Ayuso-Fernandez I."/>
            <person name="Pacheco R."/>
            <person name="Padilla G."/>
            <person name="Ferreira P."/>
            <person name="Barriuso J."/>
            <person name="Kellner H."/>
            <person name="Castanera R."/>
            <person name="Alfaro M."/>
            <person name="Ramirez L."/>
            <person name="Pisabarro A.G."/>
            <person name="Kuo A."/>
            <person name="Tritt A."/>
            <person name="Lipzen A."/>
            <person name="He G."/>
            <person name="Yan M."/>
            <person name="Ng V."/>
            <person name="Cullen D."/>
            <person name="Martin F."/>
            <person name="Rosso M.-N."/>
            <person name="Henrissat B."/>
            <person name="Hibbett D."/>
            <person name="Martinez A.T."/>
            <person name="Grigoriev I.V."/>
        </authorList>
    </citation>
    <scope>NUCLEOTIDE SEQUENCE</scope>
    <source>
        <strain evidence="1">MF-IS2</strain>
    </source>
</reference>